<reference evidence="1" key="1">
    <citation type="submission" date="2022-10" db="EMBL/GenBank/DDBJ databases">
        <title>Human gut microbiome strain richness.</title>
        <authorList>
            <person name="Chen-Liaw A."/>
        </authorList>
    </citation>
    <scope>NUCLEOTIDE SEQUENCE</scope>
    <source>
        <strain evidence="1">1001713st1_F9_1001713B170221_170320</strain>
    </source>
</reference>
<feature type="non-terminal residue" evidence="1">
    <location>
        <position position="171"/>
    </location>
</feature>
<accession>A0AAW6H7E4</accession>
<evidence type="ECO:0000313" key="2">
    <source>
        <dbReference type="Proteomes" id="UP001222603"/>
    </source>
</evidence>
<organism evidence="1 2">
    <name type="scientific">Bacteroides uniformis</name>
    <dbReference type="NCBI Taxonomy" id="820"/>
    <lineage>
        <taxon>Bacteria</taxon>
        <taxon>Pseudomonadati</taxon>
        <taxon>Bacteroidota</taxon>
        <taxon>Bacteroidia</taxon>
        <taxon>Bacteroidales</taxon>
        <taxon>Bacteroidaceae</taxon>
        <taxon>Bacteroides</taxon>
    </lineage>
</organism>
<comment type="caution">
    <text evidence="1">The sequence shown here is derived from an EMBL/GenBank/DDBJ whole genome shotgun (WGS) entry which is preliminary data.</text>
</comment>
<protein>
    <submittedName>
        <fullName evidence="1">DUF4276 family protein</fullName>
    </submittedName>
</protein>
<gene>
    <name evidence="1" type="ORF">POZ10_18815</name>
</gene>
<dbReference type="EMBL" id="JAQNSI010000528">
    <property type="protein sequence ID" value="MDC1902669.1"/>
    <property type="molecule type" value="Genomic_DNA"/>
</dbReference>
<evidence type="ECO:0000313" key="1">
    <source>
        <dbReference type="EMBL" id="MDC1902669.1"/>
    </source>
</evidence>
<dbReference type="RefSeq" id="WP_272202112.1">
    <property type="nucleotide sequence ID" value="NZ_JAQNSI010000528.1"/>
</dbReference>
<proteinExistence type="predicted"/>
<dbReference type="Proteomes" id="UP001222603">
    <property type="component" value="Unassembled WGS sequence"/>
</dbReference>
<dbReference type="AlphaFoldDB" id="A0AAW6H7E4"/>
<sequence>MARQLFIGLITEGPTDVRFLQSVVERTFIDVAFECENDLEPYVKCLTVEKVRLSFNEYVEKASRRGMEEMGMDILCVHTDADSKDTKRAYAEKINPAKEFLSDKKGEICKSLIPIVPVRMVEAWMLADKELLKEEMGTRMSDEELGINRMPELYLDPKATIIQAIGKSNRT</sequence>
<name>A0AAW6H7E4_BACUN</name>